<name>A0A7C0U201_DESA2</name>
<dbReference type="EMBL" id="DRBS01000101">
    <property type="protein sequence ID" value="HDD43743.1"/>
    <property type="molecule type" value="Genomic_DNA"/>
</dbReference>
<comment type="caution">
    <text evidence="1">The sequence shown here is derived from an EMBL/GenBank/DDBJ whole genome shotgun (WGS) entry which is preliminary data.</text>
</comment>
<protein>
    <submittedName>
        <fullName evidence="1">Capsule assembly Wzi family protein</fullName>
    </submittedName>
</protein>
<organism evidence="1">
    <name type="scientific">Desulfofervidus auxilii</name>
    <dbReference type="NCBI Taxonomy" id="1621989"/>
    <lineage>
        <taxon>Bacteria</taxon>
        <taxon>Pseudomonadati</taxon>
        <taxon>Thermodesulfobacteriota</taxon>
        <taxon>Candidatus Desulfofervidia</taxon>
        <taxon>Candidatus Desulfofervidales</taxon>
        <taxon>Candidatus Desulfofervidaceae</taxon>
        <taxon>Candidatus Desulfofervidus</taxon>
    </lineage>
</organism>
<dbReference type="Gene3D" id="2.40.160.130">
    <property type="entry name" value="Capsule assembly protein Wzi"/>
    <property type="match status" value="1"/>
</dbReference>
<gene>
    <name evidence="1" type="ORF">ENG63_02635</name>
</gene>
<dbReference type="InterPro" id="IPR038636">
    <property type="entry name" value="Wzi_sf"/>
</dbReference>
<reference evidence="1" key="1">
    <citation type="journal article" date="2020" name="mSystems">
        <title>Genome- and Community-Level Interaction Insights into Carbon Utilization and Element Cycling Functions of Hydrothermarchaeota in Hydrothermal Sediment.</title>
        <authorList>
            <person name="Zhou Z."/>
            <person name="Liu Y."/>
            <person name="Xu W."/>
            <person name="Pan J."/>
            <person name="Luo Z.H."/>
            <person name="Li M."/>
        </authorList>
    </citation>
    <scope>NUCLEOTIDE SEQUENCE [LARGE SCALE GENOMIC DNA]</scope>
    <source>
        <strain evidence="1">HyVt-233</strain>
    </source>
</reference>
<sequence>MRHFNLIIIILIFFSPSIVLSISFNVFVEDEIYPLLEEMEAIGAINSQIYGIKPFSMKEVARLLIEAEKNKKYLSPYLKKRLKEHFLKYKDAFEETFYFKPIEDIYLSYYYVDEKKPENILGRKLERNNLTLGFGSKLFLSPHLLFHSQFEIESFHGDGNLWKGEFLMGYTKIGFHKWYFEAGIDSIWWGQGYTGTLISSLNPAPFSPLFKIETEQPIILPWIFHYLGLIKLSVFLTRLEENRYVPHPYLLGMKISLKPMPILEIGLFRSAMFGGRGRKCSLSTILFAKGENVYNPSKTEGDQKAGLEVRFRPIKKFVIYWEGAGEDEAGGFPSHWAHIVGFYMPQLWNKLGIRFEYANITRWWYEHHIYKAGYRYHGNIIGYYTGRNVKNYFGEISYDLTEDTRLISAYWHEEGEKEIKNRFQLGIIHHFIFKENPFILIAKYRYSELGNHDLYFQLKINF</sequence>
<evidence type="ECO:0000313" key="1">
    <source>
        <dbReference type="EMBL" id="HDD43743.1"/>
    </source>
</evidence>
<proteinExistence type="predicted"/>
<dbReference type="Proteomes" id="UP000886289">
    <property type="component" value="Unassembled WGS sequence"/>
</dbReference>
<dbReference type="AlphaFoldDB" id="A0A7C0U201"/>
<accession>A0A7C0U201</accession>
<dbReference type="Pfam" id="PF14052">
    <property type="entry name" value="Caps_assemb_Wzi"/>
    <property type="match status" value="1"/>
</dbReference>
<dbReference type="InterPro" id="IPR026950">
    <property type="entry name" value="Caps_assemb_Wzi"/>
</dbReference>